<dbReference type="EMBL" id="CP032153">
    <property type="protein sequence ID" value="AYN19428.1"/>
    <property type="molecule type" value="Genomic_DNA"/>
</dbReference>
<accession>A0A3G2HRQ0</accession>
<gene>
    <name evidence="1" type="ORF">D3M96_02085</name>
</gene>
<proteinExistence type="predicted"/>
<name>A0A3G2HRQ0_9BURK</name>
<evidence type="ECO:0000313" key="2">
    <source>
        <dbReference type="Proteomes" id="UP000268070"/>
    </source>
</evidence>
<dbReference type="RefSeq" id="WP_121737847.1">
    <property type="nucleotide sequence ID" value="NZ_CP032153.1"/>
</dbReference>
<dbReference type="KEGG" id="aaqu:D3M96_02085"/>
<sequence length="72" mass="8065">MSVHTASLSHHRWLNTLKLLATSAAKKPTVLHYGIGAQLIGLEIQAVRYSKAIYSFCKDLQQLRQGERCVDV</sequence>
<protein>
    <submittedName>
        <fullName evidence="1">Uncharacterized protein</fullName>
    </submittedName>
</protein>
<reference evidence="1 2" key="1">
    <citation type="submission" date="2018-09" db="EMBL/GenBank/DDBJ databases">
        <title>Complete genome sequence of the hydrocarbonoclastic bacterium Alcaligenes aquatilis QD168, isolated from a crude-oil polluted marine sediment of Central Chile.</title>
        <authorList>
            <person name="Duran R.E."/>
            <person name="Barra B."/>
            <person name="Salva-Serra F."/>
            <person name="Mendez V."/>
            <person name="Moore E.R.B."/>
            <person name="Seeger M."/>
        </authorList>
    </citation>
    <scope>NUCLEOTIDE SEQUENCE [LARGE SCALE GENOMIC DNA]</scope>
    <source>
        <strain evidence="1 2">QD168</strain>
    </source>
</reference>
<organism evidence="1 2">
    <name type="scientific">Alcaligenes aquatilis</name>
    <dbReference type="NCBI Taxonomy" id="323284"/>
    <lineage>
        <taxon>Bacteria</taxon>
        <taxon>Pseudomonadati</taxon>
        <taxon>Pseudomonadota</taxon>
        <taxon>Betaproteobacteria</taxon>
        <taxon>Burkholderiales</taxon>
        <taxon>Alcaligenaceae</taxon>
        <taxon>Alcaligenes</taxon>
    </lineage>
</organism>
<dbReference type="Proteomes" id="UP000268070">
    <property type="component" value="Chromosome"/>
</dbReference>
<evidence type="ECO:0000313" key="1">
    <source>
        <dbReference type="EMBL" id="AYN19428.1"/>
    </source>
</evidence>
<dbReference type="AlphaFoldDB" id="A0A3G2HRQ0"/>